<feature type="region of interest" description="Disordered" evidence="1">
    <location>
        <begin position="1"/>
        <end position="84"/>
    </location>
</feature>
<dbReference type="EMBL" id="KB445805">
    <property type="protein sequence ID" value="EMD33694.1"/>
    <property type="molecule type" value="Genomic_DNA"/>
</dbReference>
<evidence type="ECO:0000313" key="2">
    <source>
        <dbReference type="EMBL" id="EMD33694.1"/>
    </source>
</evidence>
<evidence type="ECO:0000313" key="3">
    <source>
        <dbReference type="Proteomes" id="UP000016930"/>
    </source>
</evidence>
<dbReference type="OrthoDB" id="3365917at2759"/>
<gene>
    <name evidence="2" type="ORF">CERSUDRAFT_107993</name>
</gene>
<reference evidence="2 3" key="1">
    <citation type="journal article" date="2012" name="Proc. Natl. Acad. Sci. U.S.A.">
        <title>Comparative genomics of Ceriporiopsis subvermispora and Phanerochaete chrysosporium provide insight into selective ligninolysis.</title>
        <authorList>
            <person name="Fernandez-Fueyo E."/>
            <person name="Ruiz-Duenas F.J."/>
            <person name="Ferreira P."/>
            <person name="Floudas D."/>
            <person name="Hibbett D.S."/>
            <person name="Canessa P."/>
            <person name="Larrondo L.F."/>
            <person name="James T.Y."/>
            <person name="Seelenfreund D."/>
            <person name="Lobos S."/>
            <person name="Polanco R."/>
            <person name="Tello M."/>
            <person name="Honda Y."/>
            <person name="Watanabe T."/>
            <person name="Watanabe T."/>
            <person name="Ryu J.S."/>
            <person name="Kubicek C.P."/>
            <person name="Schmoll M."/>
            <person name="Gaskell J."/>
            <person name="Hammel K.E."/>
            <person name="St John F.J."/>
            <person name="Vanden Wymelenberg A."/>
            <person name="Sabat G."/>
            <person name="Splinter BonDurant S."/>
            <person name="Syed K."/>
            <person name="Yadav J.S."/>
            <person name="Doddapaneni H."/>
            <person name="Subramanian V."/>
            <person name="Lavin J.L."/>
            <person name="Oguiza J.A."/>
            <person name="Perez G."/>
            <person name="Pisabarro A.G."/>
            <person name="Ramirez L."/>
            <person name="Santoyo F."/>
            <person name="Master E."/>
            <person name="Coutinho P.M."/>
            <person name="Henrissat B."/>
            <person name="Lombard V."/>
            <person name="Magnuson J.K."/>
            <person name="Kuees U."/>
            <person name="Hori C."/>
            <person name="Igarashi K."/>
            <person name="Samejima M."/>
            <person name="Held B.W."/>
            <person name="Barry K.W."/>
            <person name="LaButti K.M."/>
            <person name="Lapidus A."/>
            <person name="Lindquist E.A."/>
            <person name="Lucas S.M."/>
            <person name="Riley R."/>
            <person name="Salamov A.A."/>
            <person name="Hoffmeister D."/>
            <person name="Schwenk D."/>
            <person name="Hadar Y."/>
            <person name="Yarden O."/>
            <person name="de Vries R.P."/>
            <person name="Wiebenga A."/>
            <person name="Stenlid J."/>
            <person name="Eastwood D."/>
            <person name="Grigoriev I.V."/>
            <person name="Berka R.M."/>
            <person name="Blanchette R.A."/>
            <person name="Kersten P."/>
            <person name="Martinez A.T."/>
            <person name="Vicuna R."/>
            <person name="Cullen D."/>
        </authorList>
    </citation>
    <scope>NUCLEOTIDE SEQUENCE [LARGE SCALE GENOMIC DNA]</scope>
    <source>
        <strain evidence="2 3">B</strain>
    </source>
</reference>
<dbReference type="Proteomes" id="UP000016930">
    <property type="component" value="Unassembled WGS sequence"/>
</dbReference>
<accession>M2PD58</accession>
<dbReference type="HOGENOM" id="CLU_057147_1_0_1"/>
<name>M2PD58_CERS8</name>
<keyword evidence="3" id="KW-1185">Reference proteome</keyword>
<sequence>MFIPLLTPRNELVARKGGGGGHGSSSSGHSSGHSEGSSAKSSSSKTSSASGQRSVPLSGATGGKSTAEAYGPGGGRAATIPVGQPFGGRTAGGGTRAQVYGSSYYGSGYPGITGIGVDDRNFPFVYWPVVWTPGYSYYPPYITHTGYGRADNTSRVGGPMATAIFSSDSNNSTFRILADNSTVASLITSIHANCSYSGSSSTAPTPYNGSATSWPLPEQVIQYYRASSATLSLDSYNNTDALQGSTTTAIPLPSWVDTVLLDCLNNTIGEAIPLVSGAGINTNLPPLNAAAFVCILFWLFSALA</sequence>
<evidence type="ECO:0000256" key="1">
    <source>
        <dbReference type="SAM" id="MobiDB-lite"/>
    </source>
</evidence>
<proteinExistence type="predicted"/>
<dbReference type="AlphaFoldDB" id="M2PD58"/>
<organism evidence="2 3">
    <name type="scientific">Ceriporiopsis subvermispora (strain B)</name>
    <name type="common">White-rot fungus</name>
    <name type="synonym">Gelatoporia subvermispora</name>
    <dbReference type="NCBI Taxonomy" id="914234"/>
    <lineage>
        <taxon>Eukaryota</taxon>
        <taxon>Fungi</taxon>
        <taxon>Dikarya</taxon>
        <taxon>Basidiomycota</taxon>
        <taxon>Agaricomycotina</taxon>
        <taxon>Agaricomycetes</taxon>
        <taxon>Polyporales</taxon>
        <taxon>Gelatoporiaceae</taxon>
        <taxon>Gelatoporia</taxon>
    </lineage>
</organism>
<protein>
    <submittedName>
        <fullName evidence="2">Uncharacterized protein</fullName>
    </submittedName>
</protein>
<feature type="compositionally biased region" description="Low complexity" evidence="1">
    <location>
        <begin position="24"/>
        <end position="51"/>
    </location>
</feature>